<evidence type="ECO:0000256" key="3">
    <source>
        <dbReference type="ARBA" id="ARBA00022857"/>
    </source>
</evidence>
<evidence type="ECO:0000256" key="4">
    <source>
        <dbReference type="ARBA" id="ARBA00022967"/>
    </source>
</evidence>
<evidence type="ECO:0000256" key="5">
    <source>
        <dbReference type="ARBA" id="ARBA00023027"/>
    </source>
</evidence>
<accession>S6D332</accession>
<dbReference type="EMBL" id="HF571520">
    <property type="protein sequence ID" value="CCQ33795.1"/>
    <property type="molecule type" value="Genomic_DNA"/>
</dbReference>
<dbReference type="GO" id="GO:0005886">
    <property type="term" value="C:plasma membrane"/>
    <property type="evidence" value="ECO:0007669"/>
    <property type="project" value="TreeGrafter"/>
</dbReference>
<feature type="domain" description="Alanine dehydrogenase/pyridine nucleotide transhydrogenase NAD(H)-binding" evidence="8">
    <location>
        <begin position="135"/>
        <end position="300"/>
    </location>
</feature>
<dbReference type="InterPro" id="IPR036291">
    <property type="entry name" value="NAD(P)-bd_dom_sf"/>
</dbReference>
<dbReference type="InterPro" id="IPR007698">
    <property type="entry name" value="AlaDH/PNT_NAD(H)-bd"/>
</dbReference>
<evidence type="ECO:0000256" key="2">
    <source>
        <dbReference type="ARBA" id="ARBA00022741"/>
    </source>
</evidence>
<dbReference type="SUPFAM" id="SSF51735">
    <property type="entry name" value="NAD(P)-binding Rossmann-fold domains"/>
    <property type="match status" value="1"/>
</dbReference>
<keyword evidence="2" id="KW-0547">Nucleotide-binding</keyword>
<dbReference type="Proteomes" id="UP000015381">
    <property type="component" value="Chromosome I"/>
</dbReference>
<dbReference type="PROSITE" id="PS00837">
    <property type="entry name" value="ALADH_PNT_2"/>
    <property type="match status" value="1"/>
</dbReference>
<evidence type="ECO:0000259" key="9">
    <source>
        <dbReference type="SMART" id="SM01003"/>
    </source>
</evidence>
<dbReference type="SMART" id="SM01003">
    <property type="entry name" value="AlaDh_PNT_N"/>
    <property type="match status" value="1"/>
</dbReference>
<comment type="catalytic activity">
    <reaction evidence="6">
        <text>NAD(+) + NADPH + H(+)(in) = NADH + NADP(+) + H(+)(out)</text>
        <dbReference type="Rhea" id="RHEA:47992"/>
        <dbReference type="ChEBI" id="CHEBI:15378"/>
        <dbReference type="ChEBI" id="CHEBI:57540"/>
        <dbReference type="ChEBI" id="CHEBI:57783"/>
        <dbReference type="ChEBI" id="CHEBI:57945"/>
        <dbReference type="ChEBI" id="CHEBI:58349"/>
        <dbReference type="EC" id="7.1.1.1"/>
    </reaction>
</comment>
<feature type="compositionally biased region" description="Acidic residues" evidence="7">
    <location>
        <begin position="359"/>
        <end position="404"/>
    </location>
</feature>
<dbReference type="InterPro" id="IPR008143">
    <property type="entry name" value="Ala_DH/PNT_CS2"/>
</dbReference>
<protein>
    <recommendedName>
        <fullName evidence="1">proton-translocating NAD(P)(+) transhydrogenase</fullName>
        <ecNumber evidence="1">7.1.1.1</ecNumber>
    </recommendedName>
</protein>
<dbReference type="InterPro" id="IPR007886">
    <property type="entry name" value="AlaDH/PNT_N"/>
</dbReference>
<dbReference type="PATRIC" id="fig|1033806.12.peg.1657"/>
<feature type="domain" description="Alanine dehydrogenase/pyridine nucleotide transhydrogenase N-terminal" evidence="9">
    <location>
        <begin position="1"/>
        <end position="126"/>
    </location>
</feature>
<organism evidence="10 11">
    <name type="scientific">Halorhabdus tiamatea SARL4B</name>
    <dbReference type="NCBI Taxonomy" id="1033806"/>
    <lineage>
        <taxon>Archaea</taxon>
        <taxon>Methanobacteriati</taxon>
        <taxon>Methanobacteriota</taxon>
        <taxon>Stenosarchaea group</taxon>
        <taxon>Halobacteria</taxon>
        <taxon>Halobacteriales</taxon>
        <taxon>Haloarculaceae</taxon>
        <taxon>Halorhabdus</taxon>
    </lineage>
</organism>
<dbReference type="CDD" id="cd05304">
    <property type="entry name" value="Rubrum_tdh"/>
    <property type="match status" value="1"/>
</dbReference>
<dbReference type="SMART" id="SM01002">
    <property type="entry name" value="AlaDh_PNT_C"/>
    <property type="match status" value="1"/>
</dbReference>
<sequence>MVPGVAEDLLEDGHEVLVEAGAGETAGFDDDAYREAGCDVLDDRAAVFDRADVIFEVEALGAIEDGDAEVYREGQTVIGLLGPYEVDDDVLETLAERQVSAFALELIPRISRAQSMDALSSMANLAGYKATVLAASELDKLVPMQMTAAGTVQPADVFVIGAGVAGLQAITTADRLGASVRAYDIRPEAAEEIESVGADFVELDVHADDAADEEGHAQEMDEEFYRKQRAQLGEEVAEADVVITTAAIPGGPAPRLVTEEAVAAMDHGSVIVDLAADGGGNCDVTEADERVEYEGVTVFGPTNLPSTLPRTASDLYANNLRNLFDLLVEEGDLAIDTDDEIVDATLLTHDGTVRAPHEDDGETDGDDETDAGEGATDADEANGDGTADENGDGTADENGDDTDDAADRGDDAETNGDTQDSPTDGGNDA</sequence>
<dbReference type="Gene3D" id="3.40.50.720">
    <property type="entry name" value="NAD(P)-binding Rossmann-like Domain"/>
    <property type="match status" value="2"/>
</dbReference>
<feature type="region of interest" description="Disordered" evidence="7">
    <location>
        <begin position="349"/>
        <end position="429"/>
    </location>
</feature>
<dbReference type="PANTHER" id="PTHR10160">
    <property type="entry name" value="NAD(P) TRANSHYDROGENASE"/>
    <property type="match status" value="1"/>
</dbReference>
<dbReference type="GO" id="GO:0050661">
    <property type="term" value="F:NADP binding"/>
    <property type="evidence" value="ECO:0007669"/>
    <property type="project" value="TreeGrafter"/>
</dbReference>
<dbReference type="SUPFAM" id="SSF52283">
    <property type="entry name" value="Formate/glycerate dehydrogenase catalytic domain-like"/>
    <property type="match status" value="1"/>
</dbReference>
<dbReference type="GO" id="GO:0016491">
    <property type="term" value="F:oxidoreductase activity"/>
    <property type="evidence" value="ECO:0007669"/>
    <property type="project" value="UniProtKB-KW"/>
</dbReference>
<keyword evidence="4" id="KW-1278">Translocase</keyword>
<dbReference type="HOGENOM" id="CLU_003376_2_1_2"/>
<evidence type="ECO:0000313" key="10">
    <source>
        <dbReference type="EMBL" id="CCQ33795.1"/>
    </source>
</evidence>
<name>S6D332_9EURY</name>
<keyword evidence="3" id="KW-0521">NADP</keyword>
<dbReference type="AlphaFoldDB" id="S6D332"/>
<keyword evidence="11" id="KW-1185">Reference proteome</keyword>
<keyword evidence="5" id="KW-0520">NAD</keyword>
<dbReference type="EC" id="7.1.1.1" evidence="1"/>
<dbReference type="Pfam" id="PF01262">
    <property type="entry name" value="AlaDh_PNT_C"/>
    <property type="match status" value="1"/>
</dbReference>
<evidence type="ECO:0000313" key="11">
    <source>
        <dbReference type="Proteomes" id="UP000015381"/>
    </source>
</evidence>
<dbReference type="PANTHER" id="PTHR10160:SF19">
    <property type="entry name" value="PROTON-TRANSLOCATING NAD(P)(+) TRANSHYDROGENASE"/>
    <property type="match status" value="1"/>
</dbReference>
<evidence type="ECO:0000256" key="7">
    <source>
        <dbReference type="SAM" id="MobiDB-lite"/>
    </source>
</evidence>
<gene>
    <name evidence="10" type="ORF">HTIA_1668</name>
</gene>
<dbReference type="GO" id="GO:0006740">
    <property type="term" value="P:NADPH regeneration"/>
    <property type="evidence" value="ECO:0007669"/>
    <property type="project" value="TreeGrafter"/>
</dbReference>
<reference evidence="10 11" key="1">
    <citation type="journal article" date="2014" name="Environ. Microbiol.">
        <title>Halorhabdus tiamatea: proteogenomics and glycosidase activity measurements identify the first cultivated euryarchaeon from a deep-sea anoxic brine lake as potential polysaccharide degrader.</title>
        <authorList>
            <person name="Werner J."/>
            <person name="Ferrer M."/>
            <person name="Michel G."/>
            <person name="Mann A.J."/>
            <person name="Huang S."/>
            <person name="Juarez S."/>
            <person name="Ciordia S."/>
            <person name="Albar J.P."/>
            <person name="Alcaide M."/>
            <person name="La Cono V."/>
            <person name="Yakimov M.M."/>
            <person name="Antunes A."/>
            <person name="Taborda M."/>
            <person name="Da Costa M.S."/>
            <person name="Amann R.I."/>
            <person name="Gloeckner F.O."/>
            <person name="Golyshina O.V."/>
            <person name="Golyshin P.N."/>
            <person name="Teeling H."/>
        </authorList>
    </citation>
    <scope>NUCLEOTIDE SEQUENCE [LARGE SCALE GENOMIC DNA]</scope>
    <source>
        <strain evidence="11">SARL4B</strain>
    </source>
</reference>
<proteinExistence type="predicted"/>
<evidence type="ECO:0000256" key="1">
    <source>
        <dbReference type="ARBA" id="ARBA00012943"/>
    </source>
</evidence>
<evidence type="ECO:0000259" key="8">
    <source>
        <dbReference type="SMART" id="SM01002"/>
    </source>
</evidence>
<evidence type="ECO:0000256" key="6">
    <source>
        <dbReference type="ARBA" id="ARBA00048202"/>
    </source>
</evidence>
<dbReference type="Pfam" id="PF05222">
    <property type="entry name" value="AlaDh_PNT_N"/>
    <property type="match status" value="1"/>
</dbReference>
<dbReference type="GO" id="GO:0008750">
    <property type="term" value="F:proton-translocating NAD(P)+ transhydrogenase activity"/>
    <property type="evidence" value="ECO:0007669"/>
    <property type="project" value="UniProtKB-EC"/>
</dbReference>
<keyword evidence="10" id="KW-0560">Oxidoreductase</keyword>
<dbReference type="KEGG" id="hti:HTIA_1668"/>
<dbReference type="NCBIfam" id="NF006942">
    <property type="entry name" value="PRK09424.1"/>
    <property type="match status" value="1"/>
</dbReference>
<feature type="compositionally biased region" description="Polar residues" evidence="7">
    <location>
        <begin position="415"/>
        <end position="429"/>
    </location>
</feature>